<gene>
    <name evidence="2" type="ORF">JL193_06420</name>
</gene>
<keyword evidence="3" id="KW-1185">Reference proteome</keyword>
<name>A0ABX7SZE7_9FLAO</name>
<keyword evidence="1" id="KW-0472">Membrane</keyword>
<protein>
    <recommendedName>
        <fullName evidence="4">Lysylphosphatidylglycerol synthase TM region</fullName>
    </recommendedName>
</protein>
<evidence type="ECO:0008006" key="4">
    <source>
        <dbReference type="Google" id="ProtNLM"/>
    </source>
</evidence>
<evidence type="ECO:0000313" key="2">
    <source>
        <dbReference type="EMBL" id="QTD38886.1"/>
    </source>
</evidence>
<keyword evidence="1" id="KW-1133">Transmembrane helix</keyword>
<dbReference type="RefSeq" id="WP_207972999.1">
    <property type="nucleotide sequence ID" value="NZ_CP071795.1"/>
</dbReference>
<evidence type="ECO:0000313" key="3">
    <source>
        <dbReference type="Proteomes" id="UP000663935"/>
    </source>
</evidence>
<reference evidence="2 3" key="1">
    <citation type="submission" date="2021-03" db="EMBL/GenBank/DDBJ databases">
        <title>Complete genome of Polaribacter_sp.G4M1.</title>
        <authorList>
            <person name="Jeong S.W."/>
            <person name="Bae J.W."/>
        </authorList>
    </citation>
    <scope>NUCLEOTIDE SEQUENCE [LARGE SCALE GENOMIC DNA]</scope>
    <source>
        <strain evidence="2 3">G4M1</strain>
    </source>
</reference>
<dbReference type="Proteomes" id="UP000663935">
    <property type="component" value="Chromosome"/>
</dbReference>
<feature type="transmembrane region" description="Helical" evidence="1">
    <location>
        <begin position="64"/>
        <end position="88"/>
    </location>
</feature>
<dbReference type="EMBL" id="CP071795">
    <property type="protein sequence ID" value="QTD38886.1"/>
    <property type="molecule type" value="Genomic_DNA"/>
</dbReference>
<sequence length="252" mass="29074">MNWFLEIIKWQTLASFCVKTSRKNAAIQSLASLTTSLITPNRIGEYGAKALYFKKPFRKQIMGLNLVGNFYQMIITLVFGVIGFGYFVCNHNISIDYSSILYFLLVSILIFFILFFSFKNVSFKGYSIEKARIFINKIPLQLNVKVSLISLFRFVVFSHQFYFLLLIFKADISYTNAIIAITTVYFISSVVPMLSLFDVVLKGTVAIWVFSFFNIEPLIILSITTLMWIFNFMFPAIIGSYFVLTFKPNFVK</sequence>
<proteinExistence type="predicted"/>
<feature type="transmembrane region" description="Helical" evidence="1">
    <location>
        <begin position="100"/>
        <end position="118"/>
    </location>
</feature>
<keyword evidence="1" id="KW-0812">Transmembrane</keyword>
<organism evidence="2 3">
    <name type="scientific">Polaribacter batillariae</name>
    <dbReference type="NCBI Taxonomy" id="2808900"/>
    <lineage>
        <taxon>Bacteria</taxon>
        <taxon>Pseudomonadati</taxon>
        <taxon>Bacteroidota</taxon>
        <taxon>Flavobacteriia</taxon>
        <taxon>Flavobacteriales</taxon>
        <taxon>Flavobacteriaceae</taxon>
    </lineage>
</organism>
<accession>A0ABX7SZE7</accession>
<evidence type="ECO:0000256" key="1">
    <source>
        <dbReference type="SAM" id="Phobius"/>
    </source>
</evidence>